<sequence>MAVEKRSVSDEASHSQRRACNAGKALKFTAITLAAIGFRASLELLRAPIAQPGVPALDFTHLSDHCAHVKPIPVESYISRQDELAKVLHDLSALAYIAEPGANAAYYANISSSAWGLSERPLLLILTPYIDNSTVKGNISVLTPKFEATRARLLPIPSDEEIAYPEWPEDADPYKVAVAAIPALQQGGPIYVDGSMRLFVSEGIQNAAPASAVVAAPVEVRELRERKSADELEIMKCVNEARTVYPSLRFAPLKFDPQVTVLAIRAARKAMHIGMRESEARSLVESALRASGLKDAFALTLFGPNAALPHGSGTDRVLQQSDFILVDCGGSLYGYRSDVTRTFALEASAISTDHLELWDLVFNAQTAAINTAKNGTVAKDVDKAARHVIGEEGFEFYFTHRLGHGIGLEVHESPYLRGGSEDIILTGMTFSDEPGVYIEGDVGVRLEDCFYIDDTGKAVFLTDGVGGQAEVCRPVSLQEVAQHSSVGSCWVIIRNKVYDVTNFLPEHPGGSQIILKYAGRDATDAFEPIHAPDVLERYLPRSNRLGEVDSAAVSQIRNARESKGKTEDEVRMEQEHATKPPLNRILNLQEMENVARRVLSKKALAYYSSASDDEISYQENARAFSQFFFLPRVLRPLSTTDPSTTILGFKSSIPVFVSAAGLAKLGHPLGEANITRGAGHTGIIQMVSSSPSLSYAQIAESRISPDQPLFFQLYKHKDDAQAERRVREVERLGYKAIFLTVDAVHLGNRERDIRAGWELDDMERMATNGVQKDDIPKKELPRKQEDLDLELEELDLTGTAGALIAKDDTDMTWEVTIPWLRGITKLPIGVKGIQCVEDAVLAAEAGVDAILLSNHGGEFFSIILLSLLADQSTSGRQLEYALPPIDVLYKLRRQRPEVFDKLEVYVDGGVKRGTDVVKALCLGARSVGLGRPFLYAQSAYGAAGVARAVRILEREIISCMRQLGVRKIEELVPKMVCASQCGESGFPANKIQAIALSPLEAGERDV</sequence>
<organism evidence="1 2">
    <name type="scientific">Phlebia brevispora</name>
    <dbReference type="NCBI Taxonomy" id="194682"/>
    <lineage>
        <taxon>Eukaryota</taxon>
        <taxon>Fungi</taxon>
        <taxon>Dikarya</taxon>
        <taxon>Basidiomycota</taxon>
        <taxon>Agaricomycotina</taxon>
        <taxon>Agaricomycetes</taxon>
        <taxon>Polyporales</taxon>
        <taxon>Meruliaceae</taxon>
        <taxon>Phlebia</taxon>
    </lineage>
</organism>
<accession>A0ACC1TDI1</accession>
<keyword evidence="2" id="KW-1185">Reference proteome</keyword>
<protein>
    <submittedName>
        <fullName evidence="1">Uncharacterized protein</fullName>
    </submittedName>
</protein>
<reference evidence="1" key="1">
    <citation type="submission" date="2022-07" db="EMBL/GenBank/DDBJ databases">
        <title>Genome Sequence of Phlebia brevispora.</title>
        <authorList>
            <person name="Buettner E."/>
        </authorList>
    </citation>
    <scope>NUCLEOTIDE SEQUENCE</scope>
    <source>
        <strain evidence="1">MPL23</strain>
    </source>
</reference>
<comment type="caution">
    <text evidence="1">The sequence shown here is derived from an EMBL/GenBank/DDBJ whole genome shotgun (WGS) entry which is preliminary data.</text>
</comment>
<evidence type="ECO:0000313" key="2">
    <source>
        <dbReference type="Proteomes" id="UP001148662"/>
    </source>
</evidence>
<gene>
    <name evidence="1" type="ORF">NM688_g781</name>
</gene>
<dbReference type="Proteomes" id="UP001148662">
    <property type="component" value="Unassembled WGS sequence"/>
</dbReference>
<name>A0ACC1TDI1_9APHY</name>
<proteinExistence type="predicted"/>
<evidence type="ECO:0000313" key="1">
    <source>
        <dbReference type="EMBL" id="KAJ3558673.1"/>
    </source>
</evidence>
<dbReference type="EMBL" id="JANHOG010000073">
    <property type="protein sequence ID" value="KAJ3558673.1"/>
    <property type="molecule type" value="Genomic_DNA"/>
</dbReference>